<sequence length="34" mass="3668">MTGKDVAKRPQEMSAKPREATGASAAMFDDEIVE</sequence>
<reference evidence="2 3" key="1">
    <citation type="submission" date="2012-02" db="EMBL/GenBank/DDBJ databases">
        <title>Complete sequence of plasmid 3 of Singulisphaera acidiphila DSM 18658.</title>
        <authorList>
            <consortium name="US DOE Joint Genome Institute (JGI-PGF)"/>
            <person name="Lucas S."/>
            <person name="Copeland A."/>
            <person name="Lapidus A."/>
            <person name="Glavina del Rio T."/>
            <person name="Dalin E."/>
            <person name="Tice H."/>
            <person name="Bruce D."/>
            <person name="Goodwin L."/>
            <person name="Pitluck S."/>
            <person name="Peters L."/>
            <person name="Ovchinnikova G."/>
            <person name="Chertkov O."/>
            <person name="Kyrpides N."/>
            <person name="Mavromatis K."/>
            <person name="Ivanova N."/>
            <person name="Brettin T."/>
            <person name="Detter J.C."/>
            <person name="Han C."/>
            <person name="Larimer F."/>
            <person name="Land M."/>
            <person name="Hauser L."/>
            <person name="Markowitz V."/>
            <person name="Cheng J.-F."/>
            <person name="Hugenholtz P."/>
            <person name="Woyke T."/>
            <person name="Wu D."/>
            <person name="Tindall B."/>
            <person name="Pomrenke H."/>
            <person name="Brambilla E."/>
            <person name="Klenk H.-P."/>
            <person name="Eisen J.A."/>
        </authorList>
    </citation>
    <scope>NUCLEOTIDE SEQUENCE [LARGE SCALE GENOMIC DNA]</scope>
    <source>
        <strain evidence="3">ATCC BAA-1392 / DSM 18658 / VKM B-2454 / MOB10</strain>
        <plasmid evidence="2 3">pSINAC03</plasmid>
    </source>
</reference>
<keyword evidence="2" id="KW-0614">Plasmid</keyword>
<feature type="compositionally biased region" description="Basic and acidic residues" evidence="1">
    <location>
        <begin position="1"/>
        <end position="19"/>
    </location>
</feature>
<gene>
    <name evidence="2" type="ordered locus">Sinac_7678</name>
</gene>
<proteinExistence type="predicted"/>
<dbReference type="EMBL" id="CP003367">
    <property type="protein sequence ID" value="AGA31707.1"/>
    <property type="molecule type" value="Genomic_DNA"/>
</dbReference>
<dbReference type="AlphaFoldDB" id="L0DRU8"/>
<feature type="region of interest" description="Disordered" evidence="1">
    <location>
        <begin position="1"/>
        <end position="34"/>
    </location>
</feature>
<evidence type="ECO:0000313" key="3">
    <source>
        <dbReference type="Proteomes" id="UP000010798"/>
    </source>
</evidence>
<organism evidence="2 3">
    <name type="scientific">Singulisphaera acidiphila (strain ATCC BAA-1392 / DSM 18658 / VKM B-2454 / MOB10)</name>
    <dbReference type="NCBI Taxonomy" id="886293"/>
    <lineage>
        <taxon>Bacteria</taxon>
        <taxon>Pseudomonadati</taxon>
        <taxon>Planctomycetota</taxon>
        <taxon>Planctomycetia</taxon>
        <taxon>Isosphaerales</taxon>
        <taxon>Isosphaeraceae</taxon>
        <taxon>Singulisphaera</taxon>
    </lineage>
</organism>
<dbReference type="KEGG" id="saci:Sinac_7678"/>
<evidence type="ECO:0000313" key="2">
    <source>
        <dbReference type="EMBL" id="AGA31707.1"/>
    </source>
</evidence>
<protein>
    <submittedName>
        <fullName evidence="2">Uncharacterized protein</fullName>
    </submittedName>
</protein>
<dbReference type="HOGENOM" id="CLU_3376041_0_0_0"/>
<dbReference type="Proteomes" id="UP000010798">
    <property type="component" value="Plasmid pSINAC03"/>
</dbReference>
<geneLocation type="plasmid" evidence="2 3">
    <name>pSINAC03</name>
</geneLocation>
<accession>L0DRU8</accession>
<name>L0DRU8_SINAD</name>
<evidence type="ECO:0000256" key="1">
    <source>
        <dbReference type="SAM" id="MobiDB-lite"/>
    </source>
</evidence>
<keyword evidence="3" id="KW-1185">Reference proteome</keyword>